<protein>
    <submittedName>
        <fullName evidence="1">Amino acid adenylation</fullName>
    </submittedName>
</protein>
<dbReference type="VEuPathDB" id="FungiDB:GLRG_01185"/>
<dbReference type="EMBL" id="GG697333">
    <property type="protein sequence ID" value="EFQ26041.1"/>
    <property type="molecule type" value="Genomic_DNA"/>
</dbReference>
<proteinExistence type="predicted"/>
<dbReference type="AlphaFoldDB" id="E3Q4M6"/>
<organism evidence="2">
    <name type="scientific">Colletotrichum graminicola (strain M1.001 / M2 / FGSC 10212)</name>
    <name type="common">Maize anthracnose fungus</name>
    <name type="synonym">Glomerella graminicola</name>
    <dbReference type="NCBI Taxonomy" id="645133"/>
    <lineage>
        <taxon>Eukaryota</taxon>
        <taxon>Fungi</taxon>
        <taxon>Dikarya</taxon>
        <taxon>Ascomycota</taxon>
        <taxon>Pezizomycotina</taxon>
        <taxon>Sordariomycetes</taxon>
        <taxon>Hypocreomycetidae</taxon>
        <taxon>Glomerellales</taxon>
        <taxon>Glomerellaceae</taxon>
        <taxon>Colletotrichum</taxon>
        <taxon>Colletotrichum graminicola species complex</taxon>
    </lineage>
</organism>
<reference evidence="2" key="1">
    <citation type="journal article" date="2012" name="Nat. Genet.">
        <title>Lifestyle transitions in plant pathogenic Colletotrichum fungi deciphered by genome and transcriptome analyses.</title>
        <authorList>
            <person name="O'Connell R.J."/>
            <person name="Thon M.R."/>
            <person name="Hacquard S."/>
            <person name="Amyotte S.G."/>
            <person name="Kleemann J."/>
            <person name="Torres M.F."/>
            <person name="Damm U."/>
            <person name="Buiate E.A."/>
            <person name="Epstein L."/>
            <person name="Alkan N."/>
            <person name="Altmueller J."/>
            <person name="Alvarado-Balderrama L."/>
            <person name="Bauser C.A."/>
            <person name="Becker C."/>
            <person name="Birren B.W."/>
            <person name="Chen Z."/>
            <person name="Choi J."/>
            <person name="Crouch J.A."/>
            <person name="Duvick J.P."/>
            <person name="Farman M.A."/>
            <person name="Gan P."/>
            <person name="Heiman D."/>
            <person name="Henrissat B."/>
            <person name="Howard R.J."/>
            <person name="Kabbage M."/>
            <person name="Koch C."/>
            <person name="Kracher B."/>
            <person name="Kubo Y."/>
            <person name="Law A.D."/>
            <person name="Lebrun M.-H."/>
            <person name="Lee Y.-H."/>
            <person name="Miyara I."/>
            <person name="Moore N."/>
            <person name="Neumann U."/>
            <person name="Nordstroem K."/>
            <person name="Panaccione D.G."/>
            <person name="Panstruga R."/>
            <person name="Place M."/>
            <person name="Proctor R.H."/>
            <person name="Prusky D."/>
            <person name="Rech G."/>
            <person name="Reinhardt R."/>
            <person name="Rollins J.A."/>
            <person name="Rounsley S."/>
            <person name="Schardl C.L."/>
            <person name="Schwartz D.C."/>
            <person name="Shenoy N."/>
            <person name="Shirasu K."/>
            <person name="Sikhakolli U.R."/>
            <person name="Stueber K."/>
            <person name="Sukno S.A."/>
            <person name="Sweigard J.A."/>
            <person name="Takano Y."/>
            <person name="Takahara H."/>
            <person name="Trail F."/>
            <person name="van der Does H.C."/>
            <person name="Voll L.M."/>
            <person name="Will I."/>
            <person name="Young S."/>
            <person name="Zeng Q."/>
            <person name="Zhang J."/>
            <person name="Zhou S."/>
            <person name="Dickman M.B."/>
            <person name="Schulze-Lefert P."/>
            <person name="Ver Loren van Themaat E."/>
            <person name="Ma L.-J."/>
            <person name="Vaillancourt L.J."/>
        </authorList>
    </citation>
    <scope>NUCLEOTIDE SEQUENCE [LARGE SCALE GENOMIC DNA]</scope>
    <source>
        <strain evidence="2">M1.001 / M2 / FGSC 10212</strain>
    </source>
</reference>
<evidence type="ECO:0000313" key="1">
    <source>
        <dbReference type="EMBL" id="EFQ26041.1"/>
    </source>
</evidence>
<dbReference type="Gene3D" id="3.30.300.30">
    <property type="match status" value="1"/>
</dbReference>
<sequence length="142" mass="15819">MDPDSVFSSKLLVLPLLEFPASCDTFGTRLLLQCGSINFNNQQTSCLTTKWPLVASFRNQRAKQQGTTHAQLVHIVSGPEAHVSYRRPWVHLNYVGRIDNQAKVHGFRVELEEAEYAISTAADMDPRVQNAVAIIVDNNPQG</sequence>
<dbReference type="Proteomes" id="UP000008782">
    <property type="component" value="Unassembled WGS sequence"/>
</dbReference>
<name>E3Q4M6_COLGM</name>
<accession>E3Q4M6</accession>
<dbReference type="RefSeq" id="XP_008090061.1">
    <property type="nucleotide sequence ID" value="XM_008091870.1"/>
</dbReference>
<dbReference type="HOGENOM" id="CLU_1815657_0_0_1"/>
<gene>
    <name evidence="1" type="ORF">GLRG_01185</name>
</gene>
<dbReference type="InterPro" id="IPR045851">
    <property type="entry name" value="AMP-bd_C_sf"/>
</dbReference>
<keyword evidence="2" id="KW-1185">Reference proteome</keyword>
<dbReference type="GeneID" id="24406550"/>
<evidence type="ECO:0000313" key="2">
    <source>
        <dbReference type="Proteomes" id="UP000008782"/>
    </source>
</evidence>
<dbReference type="SUPFAM" id="SSF56801">
    <property type="entry name" value="Acetyl-CoA synthetase-like"/>
    <property type="match status" value="1"/>
</dbReference>
<dbReference type="OrthoDB" id="416786at2759"/>